<reference evidence="2" key="1">
    <citation type="journal article" date="2023" name="Insect Mol. Biol.">
        <title>Genome sequencing provides insights into the evolution of gene families encoding plant cell wall-degrading enzymes in longhorned beetles.</title>
        <authorList>
            <person name="Shin N.R."/>
            <person name="Okamura Y."/>
            <person name="Kirsch R."/>
            <person name="Pauchet Y."/>
        </authorList>
    </citation>
    <scope>NUCLEOTIDE SEQUENCE</scope>
    <source>
        <strain evidence="2">AMC_N1</strain>
    </source>
</reference>
<feature type="compositionally biased region" description="Low complexity" evidence="1">
    <location>
        <begin position="45"/>
        <end position="56"/>
    </location>
</feature>
<organism evidence="2 3">
    <name type="scientific">Aromia moschata</name>
    <dbReference type="NCBI Taxonomy" id="1265417"/>
    <lineage>
        <taxon>Eukaryota</taxon>
        <taxon>Metazoa</taxon>
        <taxon>Ecdysozoa</taxon>
        <taxon>Arthropoda</taxon>
        <taxon>Hexapoda</taxon>
        <taxon>Insecta</taxon>
        <taxon>Pterygota</taxon>
        <taxon>Neoptera</taxon>
        <taxon>Endopterygota</taxon>
        <taxon>Coleoptera</taxon>
        <taxon>Polyphaga</taxon>
        <taxon>Cucujiformia</taxon>
        <taxon>Chrysomeloidea</taxon>
        <taxon>Cerambycidae</taxon>
        <taxon>Cerambycinae</taxon>
        <taxon>Callichromatini</taxon>
        <taxon>Aromia</taxon>
    </lineage>
</organism>
<feature type="region of interest" description="Disordered" evidence="1">
    <location>
        <begin position="1"/>
        <end position="56"/>
    </location>
</feature>
<feature type="compositionally biased region" description="Polar residues" evidence="1">
    <location>
        <begin position="8"/>
        <end position="28"/>
    </location>
</feature>
<comment type="caution">
    <text evidence="2">The sequence shown here is derived from an EMBL/GenBank/DDBJ whole genome shotgun (WGS) entry which is preliminary data.</text>
</comment>
<name>A0AAV8XBA3_9CUCU</name>
<dbReference type="AlphaFoldDB" id="A0AAV8XBA3"/>
<keyword evidence="3" id="KW-1185">Reference proteome</keyword>
<evidence type="ECO:0000313" key="3">
    <source>
        <dbReference type="Proteomes" id="UP001162162"/>
    </source>
</evidence>
<accession>A0AAV8XBA3</accession>
<dbReference type="EMBL" id="JAPWTK010000772">
    <property type="protein sequence ID" value="KAJ8936198.1"/>
    <property type="molecule type" value="Genomic_DNA"/>
</dbReference>
<dbReference type="Proteomes" id="UP001162162">
    <property type="component" value="Unassembled WGS sequence"/>
</dbReference>
<sequence>MYDITVSEADSTTYPFSSPIQRSPSAWSLDTVVYGTEDEDHQVEPDSTTSETPETPDNLSFVFDLEGYQINDEFFEFREMDNIEGRRMDNQEDPKVVENRELGDYEDDNIDVGWEDAGWFDRDGWGMANLSGHTKEEEPKKAIGWMINREQLQPIVLFSDIPCSRVEGNTPGPEDRGILINTVHF</sequence>
<protein>
    <submittedName>
        <fullName evidence="2">Uncharacterized protein</fullName>
    </submittedName>
</protein>
<proteinExistence type="predicted"/>
<gene>
    <name evidence="2" type="ORF">NQ318_008495</name>
</gene>
<evidence type="ECO:0000256" key="1">
    <source>
        <dbReference type="SAM" id="MobiDB-lite"/>
    </source>
</evidence>
<evidence type="ECO:0000313" key="2">
    <source>
        <dbReference type="EMBL" id="KAJ8936198.1"/>
    </source>
</evidence>